<keyword evidence="8 11" id="KW-1133">Transmembrane helix</keyword>
<evidence type="ECO:0000259" key="12">
    <source>
        <dbReference type="PROSITE" id="PS50928"/>
    </source>
</evidence>
<evidence type="ECO:0000313" key="13">
    <source>
        <dbReference type="EMBL" id="GAA5100153.1"/>
    </source>
</evidence>
<gene>
    <name evidence="13" type="primary">artM</name>
    <name evidence="13" type="ORF">GCM10023338_14560</name>
</gene>
<sequence>MKEDVLFIMGGIPVSLGVTFASLIIGFILALVLVLGLIYKEKKNPLAYLIKALVIFLTGTPLFIQIFLVYYAPKQFEFLRGTLFDHAWFCAVFALALNSAAYTVQLFHGAIMNIAPGLWQASAALGLKRFQVVKMMFSLALRRALPSYSNEVVLLSKGSALVSTITIMDIMGRTMEITGRTYDYLTYYAVAGAVYLVINGILILGSKLVERKLMAFEAV</sequence>
<evidence type="ECO:0000256" key="1">
    <source>
        <dbReference type="ARBA" id="ARBA00004429"/>
    </source>
</evidence>
<dbReference type="InterPro" id="IPR035906">
    <property type="entry name" value="MetI-like_sf"/>
</dbReference>
<dbReference type="PANTHER" id="PTHR30614:SF10">
    <property type="entry name" value="ARGININE ABC TRANSPORTER PERMEASE PROTEIN ARTM"/>
    <property type="match status" value="1"/>
</dbReference>
<evidence type="ECO:0000256" key="11">
    <source>
        <dbReference type="RuleBase" id="RU363032"/>
    </source>
</evidence>
<evidence type="ECO:0000256" key="4">
    <source>
        <dbReference type="ARBA" id="ARBA00022475"/>
    </source>
</evidence>
<dbReference type="EMBL" id="BAABKE010000004">
    <property type="protein sequence ID" value="GAA5100153.1"/>
    <property type="molecule type" value="Genomic_DNA"/>
</dbReference>
<dbReference type="NCBIfam" id="TIGR01726">
    <property type="entry name" value="HEQRo_perm_3TM"/>
    <property type="match status" value="1"/>
</dbReference>
<accession>A0ABP9MQF4</accession>
<organism evidence="13 14">
    <name type="scientific">Wohlfahrtiimonas larvae</name>
    <dbReference type="NCBI Taxonomy" id="1157986"/>
    <lineage>
        <taxon>Bacteria</taxon>
        <taxon>Pseudomonadati</taxon>
        <taxon>Pseudomonadota</taxon>
        <taxon>Gammaproteobacteria</taxon>
        <taxon>Cardiobacteriales</taxon>
        <taxon>Ignatzschineriaceae</taxon>
        <taxon>Wohlfahrtiimonas</taxon>
    </lineage>
</organism>
<dbReference type="SUPFAM" id="SSF161098">
    <property type="entry name" value="MetI-like"/>
    <property type="match status" value="1"/>
</dbReference>
<proteinExistence type="inferred from homology"/>
<comment type="similarity">
    <text evidence="2">Belongs to the binding-protein-dependent transport system permease family. HisMQ subfamily.</text>
</comment>
<feature type="transmembrane region" description="Helical" evidence="11">
    <location>
        <begin position="184"/>
        <end position="204"/>
    </location>
</feature>
<comment type="caution">
    <text evidence="13">The sequence shown here is derived from an EMBL/GenBank/DDBJ whole genome shotgun (WGS) entry which is preliminary data.</text>
</comment>
<dbReference type="Proteomes" id="UP001500631">
    <property type="component" value="Unassembled WGS sequence"/>
</dbReference>
<dbReference type="Pfam" id="PF00528">
    <property type="entry name" value="BPD_transp_1"/>
    <property type="match status" value="1"/>
</dbReference>
<evidence type="ECO:0000256" key="3">
    <source>
        <dbReference type="ARBA" id="ARBA00022448"/>
    </source>
</evidence>
<dbReference type="PANTHER" id="PTHR30614">
    <property type="entry name" value="MEMBRANE COMPONENT OF AMINO ACID ABC TRANSPORTER"/>
    <property type="match status" value="1"/>
</dbReference>
<feature type="domain" description="ABC transmembrane type-1" evidence="12">
    <location>
        <begin position="12"/>
        <end position="209"/>
    </location>
</feature>
<feature type="transmembrane region" description="Helical" evidence="11">
    <location>
        <begin position="12"/>
        <end position="39"/>
    </location>
</feature>
<evidence type="ECO:0000313" key="14">
    <source>
        <dbReference type="Proteomes" id="UP001500631"/>
    </source>
</evidence>
<evidence type="ECO:0000256" key="10">
    <source>
        <dbReference type="ARBA" id="ARBA00040319"/>
    </source>
</evidence>
<evidence type="ECO:0000256" key="6">
    <source>
        <dbReference type="ARBA" id="ARBA00022692"/>
    </source>
</evidence>
<reference evidence="14" key="1">
    <citation type="journal article" date="2019" name="Int. J. Syst. Evol. Microbiol.">
        <title>The Global Catalogue of Microorganisms (GCM) 10K type strain sequencing project: providing services to taxonomists for standard genome sequencing and annotation.</title>
        <authorList>
            <consortium name="The Broad Institute Genomics Platform"/>
            <consortium name="The Broad Institute Genome Sequencing Center for Infectious Disease"/>
            <person name="Wu L."/>
            <person name="Ma J."/>
        </authorList>
    </citation>
    <scope>NUCLEOTIDE SEQUENCE [LARGE SCALE GENOMIC DNA]</scope>
    <source>
        <strain evidence="14">JCM 18424</strain>
    </source>
</reference>
<keyword evidence="14" id="KW-1185">Reference proteome</keyword>
<evidence type="ECO:0000256" key="2">
    <source>
        <dbReference type="ARBA" id="ARBA00010072"/>
    </source>
</evidence>
<evidence type="ECO:0000256" key="5">
    <source>
        <dbReference type="ARBA" id="ARBA00022519"/>
    </source>
</evidence>
<keyword evidence="7" id="KW-0029">Amino-acid transport</keyword>
<keyword evidence="6 11" id="KW-0812">Transmembrane</keyword>
<dbReference type="InterPro" id="IPR043429">
    <property type="entry name" value="ArtM/GltK/GlnP/TcyL/YhdX-like"/>
</dbReference>
<feature type="transmembrane region" description="Helical" evidence="11">
    <location>
        <begin position="83"/>
        <end position="104"/>
    </location>
</feature>
<evidence type="ECO:0000256" key="8">
    <source>
        <dbReference type="ARBA" id="ARBA00022989"/>
    </source>
</evidence>
<protein>
    <recommendedName>
        <fullName evidence="10">Arginine ABC transporter permease protein ArtM</fullName>
    </recommendedName>
</protein>
<dbReference type="InterPro" id="IPR000515">
    <property type="entry name" value="MetI-like"/>
</dbReference>
<comment type="subcellular location">
    <subcellularLocation>
        <location evidence="1">Cell inner membrane</location>
        <topology evidence="1">Multi-pass membrane protein</topology>
    </subcellularLocation>
    <subcellularLocation>
        <location evidence="11">Cell membrane</location>
        <topology evidence="11">Multi-pass membrane protein</topology>
    </subcellularLocation>
</comment>
<keyword evidence="3 11" id="KW-0813">Transport</keyword>
<feature type="transmembrane region" description="Helical" evidence="11">
    <location>
        <begin position="45"/>
        <end position="71"/>
    </location>
</feature>
<dbReference type="InterPro" id="IPR010065">
    <property type="entry name" value="AA_ABC_transptr_permease_3TM"/>
</dbReference>
<dbReference type="Gene3D" id="1.10.3720.10">
    <property type="entry name" value="MetI-like"/>
    <property type="match status" value="1"/>
</dbReference>
<dbReference type="PROSITE" id="PS50928">
    <property type="entry name" value="ABC_TM1"/>
    <property type="match status" value="1"/>
</dbReference>
<keyword evidence="5" id="KW-0997">Cell inner membrane</keyword>
<name>A0ABP9MQF4_9GAMM</name>
<keyword evidence="4" id="KW-1003">Cell membrane</keyword>
<keyword evidence="9 11" id="KW-0472">Membrane</keyword>
<evidence type="ECO:0000256" key="9">
    <source>
        <dbReference type="ARBA" id="ARBA00023136"/>
    </source>
</evidence>
<dbReference type="RefSeq" id="WP_077925540.1">
    <property type="nucleotide sequence ID" value="NZ_BAABKE010000004.1"/>
</dbReference>
<evidence type="ECO:0000256" key="7">
    <source>
        <dbReference type="ARBA" id="ARBA00022970"/>
    </source>
</evidence>